<sequence length="289" mass="32282">MHYYGELELAVHGRPEILQRIPFEEIAAAALDARIKAWNGYPGDVEANLNGFVREMQAEVKRVLREPEEDGTSVLFYQADFDGSPIEMDCLELLMRQYPELEAAVLANVKFDTADPSGPEWFTCYSPAGTDKLCGALPFNGFGKSVQPSRLSVTGLDGTVYAFSVAELAGLLAQSDPEFGRGHDDEIVEGYQQELAYTPDIPYAIPMSLVRAPDGTWSIAEDDPEDLGCLPVEVDGVTYYIGEDNSEYFLRWNWTWSPVPSDWGFPEDADWIPFELDGLFDMDMEDFAI</sequence>
<protein>
    <submittedName>
        <fullName evidence="1">Uncharacterized protein</fullName>
    </submittedName>
</protein>
<evidence type="ECO:0000313" key="2">
    <source>
        <dbReference type="Proteomes" id="UP000824208"/>
    </source>
</evidence>
<comment type="caution">
    <text evidence="1">The sequence shown here is derived from an EMBL/GenBank/DDBJ whole genome shotgun (WGS) entry which is preliminary data.</text>
</comment>
<gene>
    <name evidence="1" type="ORF">H9714_08875</name>
</gene>
<evidence type="ECO:0000313" key="1">
    <source>
        <dbReference type="EMBL" id="HJB57649.1"/>
    </source>
</evidence>
<dbReference type="AlphaFoldDB" id="A0A9D2MCD7"/>
<reference evidence="1" key="2">
    <citation type="submission" date="2021-04" db="EMBL/GenBank/DDBJ databases">
        <authorList>
            <person name="Gilroy R."/>
        </authorList>
    </citation>
    <scope>NUCLEOTIDE SEQUENCE</scope>
    <source>
        <strain evidence="1">CHK189-11263</strain>
    </source>
</reference>
<accession>A0A9D2MCD7</accession>
<proteinExistence type="predicted"/>
<name>A0A9D2MCD7_9FIRM</name>
<organism evidence="1 2">
    <name type="scientific">Candidatus Flavonifractor intestinipullorum</name>
    <dbReference type="NCBI Taxonomy" id="2838587"/>
    <lineage>
        <taxon>Bacteria</taxon>
        <taxon>Bacillati</taxon>
        <taxon>Bacillota</taxon>
        <taxon>Clostridia</taxon>
        <taxon>Eubacteriales</taxon>
        <taxon>Oscillospiraceae</taxon>
        <taxon>Flavonifractor</taxon>
    </lineage>
</organism>
<reference evidence="1" key="1">
    <citation type="journal article" date="2021" name="PeerJ">
        <title>Extensive microbial diversity within the chicken gut microbiome revealed by metagenomics and culture.</title>
        <authorList>
            <person name="Gilroy R."/>
            <person name="Ravi A."/>
            <person name="Getino M."/>
            <person name="Pursley I."/>
            <person name="Horton D.L."/>
            <person name="Alikhan N.F."/>
            <person name="Baker D."/>
            <person name="Gharbi K."/>
            <person name="Hall N."/>
            <person name="Watson M."/>
            <person name="Adriaenssens E.M."/>
            <person name="Foster-Nyarko E."/>
            <person name="Jarju S."/>
            <person name="Secka A."/>
            <person name="Antonio M."/>
            <person name="Oren A."/>
            <person name="Chaudhuri R.R."/>
            <person name="La Ragione R."/>
            <person name="Hildebrand F."/>
            <person name="Pallen M.J."/>
        </authorList>
    </citation>
    <scope>NUCLEOTIDE SEQUENCE</scope>
    <source>
        <strain evidence="1">CHK189-11263</strain>
    </source>
</reference>
<dbReference type="EMBL" id="DWYC01000080">
    <property type="protein sequence ID" value="HJB57649.1"/>
    <property type="molecule type" value="Genomic_DNA"/>
</dbReference>
<dbReference type="Proteomes" id="UP000824208">
    <property type="component" value="Unassembled WGS sequence"/>
</dbReference>